<dbReference type="PROSITE" id="PS00211">
    <property type="entry name" value="ABC_TRANSPORTER_1"/>
    <property type="match status" value="1"/>
</dbReference>
<dbReference type="Pfam" id="PF00005">
    <property type="entry name" value="ABC_tran"/>
    <property type="match status" value="1"/>
</dbReference>
<evidence type="ECO:0000256" key="9">
    <source>
        <dbReference type="ARBA" id="ARBA00022946"/>
    </source>
</evidence>
<comment type="subcellular location">
    <subcellularLocation>
        <location evidence="1">Mitochondrion inner membrane</location>
        <topology evidence="1">Multi-pass membrane protein</topology>
    </subcellularLocation>
</comment>
<evidence type="ECO:0000256" key="17">
    <source>
        <dbReference type="ARBA" id="ARBA00042968"/>
    </source>
</evidence>
<dbReference type="Proteomes" id="UP000827092">
    <property type="component" value="Unassembled WGS sequence"/>
</dbReference>
<dbReference type="GO" id="GO:0005743">
    <property type="term" value="C:mitochondrial inner membrane"/>
    <property type="evidence" value="ECO:0007669"/>
    <property type="project" value="UniProtKB-SubCell"/>
</dbReference>
<evidence type="ECO:0000256" key="15">
    <source>
        <dbReference type="ARBA" id="ARBA00040439"/>
    </source>
</evidence>
<evidence type="ECO:0000256" key="10">
    <source>
        <dbReference type="ARBA" id="ARBA00022958"/>
    </source>
</evidence>
<evidence type="ECO:0000313" key="21">
    <source>
        <dbReference type="EMBL" id="KAG8186459.1"/>
    </source>
</evidence>
<accession>A0AAV6URT1</accession>
<keyword evidence="12" id="KW-0406">Ion transport</keyword>
<keyword evidence="10" id="KW-0630">Potassium</keyword>
<dbReference type="PANTHER" id="PTHR43394:SF17">
    <property type="entry name" value="MITOCHONDRIAL POTASSIUM CHANNEL ATP-BINDING SUBUNIT"/>
    <property type="match status" value="1"/>
</dbReference>
<dbReference type="PANTHER" id="PTHR43394">
    <property type="entry name" value="ATP-DEPENDENT PERMEASE MDL1, MITOCHONDRIAL"/>
    <property type="match status" value="1"/>
</dbReference>
<dbReference type="FunFam" id="3.40.50.300:FF:000403">
    <property type="entry name" value="ATP-binding cassette sub-family B member 8, mitochondrial"/>
    <property type="match status" value="1"/>
</dbReference>
<dbReference type="CDD" id="cd18574">
    <property type="entry name" value="ABC_6TM_ABCB8_like"/>
    <property type="match status" value="1"/>
</dbReference>
<keyword evidence="22" id="KW-1185">Reference proteome</keyword>
<reference evidence="21 22" key="1">
    <citation type="journal article" date="2022" name="Nat. Ecol. Evol.">
        <title>A masculinizing supergene underlies an exaggerated male reproductive morph in a spider.</title>
        <authorList>
            <person name="Hendrickx F."/>
            <person name="De Corte Z."/>
            <person name="Sonet G."/>
            <person name="Van Belleghem S.M."/>
            <person name="Kostlbacher S."/>
            <person name="Vangestel C."/>
        </authorList>
    </citation>
    <scope>NUCLEOTIDE SEQUENCE [LARGE SCALE GENOMIC DNA]</scope>
    <source>
        <strain evidence="21">W744_W776</strain>
    </source>
</reference>
<dbReference type="FunFam" id="1.20.1560.10:FF:000016">
    <property type="entry name" value="ATP-binding cassette sub-family B member 8, mitochondrial"/>
    <property type="match status" value="1"/>
</dbReference>
<dbReference type="InterPro" id="IPR036640">
    <property type="entry name" value="ABC1_TM_sf"/>
</dbReference>
<evidence type="ECO:0000256" key="4">
    <source>
        <dbReference type="ARBA" id="ARBA00022538"/>
    </source>
</evidence>
<keyword evidence="8" id="KW-0067">ATP-binding</keyword>
<dbReference type="Pfam" id="PF00664">
    <property type="entry name" value="ABC_membrane"/>
    <property type="match status" value="1"/>
</dbReference>
<evidence type="ECO:0000313" key="22">
    <source>
        <dbReference type="Proteomes" id="UP000827092"/>
    </source>
</evidence>
<dbReference type="GO" id="GO:0005524">
    <property type="term" value="F:ATP binding"/>
    <property type="evidence" value="ECO:0007669"/>
    <property type="project" value="UniProtKB-KW"/>
</dbReference>
<evidence type="ECO:0000259" key="19">
    <source>
        <dbReference type="PROSITE" id="PS50893"/>
    </source>
</evidence>
<evidence type="ECO:0000256" key="13">
    <source>
        <dbReference type="ARBA" id="ARBA00023128"/>
    </source>
</evidence>
<evidence type="ECO:0000256" key="6">
    <source>
        <dbReference type="ARBA" id="ARBA00022741"/>
    </source>
</evidence>
<feature type="transmembrane region" description="Helical" evidence="18">
    <location>
        <begin position="189"/>
        <end position="209"/>
    </location>
</feature>
<dbReference type="AlphaFoldDB" id="A0AAV6URT1"/>
<evidence type="ECO:0000256" key="16">
    <source>
        <dbReference type="ARBA" id="ARBA00041416"/>
    </source>
</evidence>
<dbReference type="Gene3D" id="1.20.1560.10">
    <property type="entry name" value="ABC transporter type 1, transmembrane domain"/>
    <property type="match status" value="1"/>
</dbReference>
<keyword evidence="9" id="KW-0809">Transit peptide</keyword>
<feature type="domain" description="ABC transporter" evidence="19">
    <location>
        <begin position="462"/>
        <end position="699"/>
    </location>
</feature>
<keyword evidence="5 18" id="KW-0812">Transmembrane</keyword>
<organism evidence="21 22">
    <name type="scientific">Oedothorax gibbosus</name>
    <dbReference type="NCBI Taxonomy" id="931172"/>
    <lineage>
        <taxon>Eukaryota</taxon>
        <taxon>Metazoa</taxon>
        <taxon>Ecdysozoa</taxon>
        <taxon>Arthropoda</taxon>
        <taxon>Chelicerata</taxon>
        <taxon>Arachnida</taxon>
        <taxon>Araneae</taxon>
        <taxon>Araneomorphae</taxon>
        <taxon>Entelegynae</taxon>
        <taxon>Araneoidea</taxon>
        <taxon>Linyphiidae</taxon>
        <taxon>Erigoninae</taxon>
        <taxon>Oedothorax</taxon>
    </lineage>
</organism>
<evidence type="ECO:0000256" key="7">
    <source>
        <dbReference type="ARBA" id="ARBA00022792"/>
    </source>
</evidence>
<dbReference type="InterPro" id="IPR039421">
    <property type="entry name" value="Type_1_exporter"/>
</dbReference>
<dbReference type="InterPro" id="IPR011527">
    <property type="entry name" value="ABC1_TM_dom"/>
</dbReference>
<dbReference type="InterPro" id="IPR003439">
    <property type="entry name" value="ABC_transporter-like_ATP-bd"/>
</dbReference>
<comment type="similarity">
    <text evidence="2">Belongs to the ABC transporter superfamily. ABCB family. Multidrug resistance exporter (TC 3.A.1.201) subfamily.</text>
</comment>
<feature type="transmembrane region" description="Helical" evidence="18">
    <location>
        <begin position="286"/>
        <end position="306"/>
    </location>
</feature>
<feature type="domain" description="ABC transmembrane type-1" evidence="20">
    <location>
        <begin position="136"/>
        <end position="427"/>
    </location>
</feature>
<evidence type="ECO:0000256" key="8">
    <source>
        <dbReference type="ARBA" id="ARBA00022840"/>
    </source>
</evidence>
<dbReference type="InterPro" id="IPR027417">
    <property type="entry name" value="P-loop_NTPase"/>
</dbReference>
<evidence type="ECO:0000256" key="14">
    <source>
        <dbReference type="ARBA" id="ARBA00023136"/>
    </source>
</evidence>
<evidence type="ECO:0000256" key="2">
    <source>
        <dbReference type="ARBA" id="ARBA00007577"/>
    </source>
</evidence>
<dbReference type="PROSITE" id="PS50929">
    <property type="entry name" value="ABC_TM1F"/>
    <property type="match status" value="1"/>
</dbReference>
<dbReference type="EMBL" id="JAFNEN010000300">
    <property type="protein sequence ID" value="KAG8186459.1"/>
    <property type="molecule type" value="Genomic_DNA"/>
</dbReference>
<keyword evidence="13" id="KW-0496">Mitochondrion</keyword>
<keyword evidence="3" id="KW-0813">Transport</keyword>
<evidence type="ECO:0000256" key="5">
    <source>
        <dbReference type="ARBA" id="ARBA00022692"/>
    </source>
</evidence>
<dbReference type="SMART" id="SM00382">
    <property type="entry name" value="AAA"/>
    <property type="match status" value="1"/>
</dbReference>
<keyword evidence="4" id="KW-0633">Potassium transport</keyword>
<gene>
    <name evidence="21" type="ORF">JTE90_009218</name>
</gene>
<protein>
    <recommendedName>
        <fullName evidence="15">Mitochondrial potassium channel ATP-binding subunit</fullName>
    </recommendedName>
    <alternativeName>
        <fullName evidence="17">ATP-binding cassette sub-family B member 8, mitochondrial</fullName>
    </alternativeName>
    <alternativeName>
        <fullName evidence="16">Mitochondrial sulfonylurea-receptor</fullName>
    </alternativeName>
</protein>
<name>A0AAV6URT1_9ARAC</name>
<dbReference type="PROSITE" id="PS50893">
    <property type="entry name" value="ABC_TRANSPORTER_2"/>
    <property type="match status" value="1"/>
</dbReference>
<dbReference type="Gene3D" id="3.40.50.300">
    <property type="entry name" value="P-loop containing nucleotide triphosphate hydrolases"/>
    <property type="match status" value="1"/>
</dbReference>
<dbReference type="InterPro" id="IPR017871">
    <property type="entry name" value="ABC_transporter-like_CS"/>
</dbReference>
<evidence type="ECO:0000256" key="11">
    <source>
        <dbReference type="ARBA" id="ARBA00022989"/>
    </source>
</evidence>
<dbReference type="GO" id="GO:0006813">
    <property type="term" value="P:potassium ion transport"/>
    <property type="evidence" value="ECO:0007669"/>
    <property type="project" value="UniProtKB-KW"/>
</dbReference>
<keyword evidence="7" id="KW-0999">Mitochondrion inner membrane</keyword>
<dbReference type="InterPro" id="IPR003593">
    <property type="entry name" value="AAA+_ATPase"/>
</dbReference>
<evidence type="ECO:0000256" key="18">
    <source>
        <dbReference type="SAM" id="Phobius"/>
    </source>
</evidence>
<evidence type="ECO:0000259" key="20">
    <source>
        <dbReference type="PROSITE" id="PS50929"/>
    </source>
</evidence>
<keyword evidence="14 18" id="KW-0472">Membrane</keyword>
<keyword evidence="11 18" id="KW-1133">Transmembrane helix</keyword>
<dbReference type="GO" id="GO:0015421">
    <property type="term" value="F:ABC-type oligopeptide transporter activity"/>
    <property type="evidence" value="ECO:0007669"/>
    <property type="project" value="TreeGrafter"/>
</dbReference>
<evidence type="ECO:0000256" key="3">
    <source>
        <dbReference type="ARBA" id="ARBA00022448"/>
    </source>
</evidence>
<evidence type="ECO:0000256" key="1">
    <source>
        <dbReference type="ARBA" id="ARBA00004448"/>
    </source>
</evidence>
<comment type="caution">
    <text evidence="21">The sequence shown here is derived from an EMBL/GenBank/DDBJ whole genome shotgun (WGS) entry which is preliminary data.</text>
</comment>
<dbReference type="GO" id="GO:0016887">
    <property type="term" value="F:ATP hydrolysis activity"/>
    <property type="evidence" value="ECO:0007669"/>
    <property type="project" value="InterPro"/>
</dbReference>
<keyword evidence="6" id="KW-0547">Nucleotide-binding</keyword>
<feature type="transmembrane region" description="Helical" evidence="18">
    <location>
        <begin position="130"/>
        <end position="150"/>
    </location>
</feature>
<dbReference type="GO" id="GO:0090374">
    <property type="term" value="P:oligopeptide export from mitochondrion"/>
    <property type="evidence" value="ECO:0007669"/>
    <property type="project" value="TreeGrafter"/>
</dbReference>
<sequence length="713" mass="78977">MALFMVRNILFSKSIHQPSVKDILYNYRYYQHSFIKRYPQPQRCNFMFSQAQMIFRKYRTIIYKRVIKNSKTFGSAFGACVFLPLHSSIALCDSKVSAHSRLVGINSLEKLHQDAKFDWKKFFTIVRSEVWYILCAVLSALVVAFLNIRIPVALGDMVNVVSSFLGENSREADAAAFFSELREPAIHLIYMYFAQSVFTFFYISLLSVSGERVARNMRRELFASVIEQDVAFFDAHKTGEISSRLTNDVQEFKSCYKLCISQGLRSTAQTAGCIVSLYLISPKMTGLMVCVVPVIVLAGTFIGRTLRKMSKFAQSQIAQASAVADEAIGNIKTVRAFAMEDAEKKLYNDQIEQVRKINSTLGIGIGMFQGLANLALNGIVLSVLGVGGSLMCTSEMTPGSMMAFLVATQTIQKSLAQLSLLFGQFIRGMAAGARIFQYMNLSPSIPLKGGKQLEDFELSGEVEFNNVTFSYPSRPSQVVLENLNLTLPPRKMVALCGLSGGGKSTVATLLERFYDIESGSITIDGFDIKSLDPSWLRGKVIGYIDQEPVLFATSVMENIRYGRPDASDEEVIEASKMANAHDFISNFHEGYDTLLGERGATVSGGQKQRIAIARALLKDPKILILDEATSALDAESEKAVQEALDYAVKGRTVLVIAHRLSTIQNADVIAVVKGGVIAEIGNHSSLTKKKSLYWNLVKQQQSKEEENSDRKNG</sequence>
<proteinExistence type="inferred from homology"/>
<dbReference type="CDD" id="cd03249">
    <property type="entry name" value="ABC_MTABC3_MDL1_MDL2"/>
    <property type="match status" value="1"/>
</dbReference>
<evidence type="ECO:0000256" key="12">
    <source>
        <dbReference type="ARBA" id="ARBA00023065"/>
    </source>
</evidence>
<dbReference type="SUPFAM" id="SSF90123">
    <property type="entry name" value="ABC transporter transmembrane region"/>
    <property type="match status" value="1"/>
</dbReference>
<dbReference type="SUPFAM" id="SSF52540">
    <property type="entry name" value="P-loop containing nucleoside triphosphate hydrolases"/>
    <property type="match status" value="1"/>
</dbReference>